<evidence type="ECO:0000259" key="7">
    <source>
        <dbReference type="PROSITE" id="PS50110"/>
    </source>
</evidence>
<evidence type="ECO:0000256" key="2">
    <source>
        <dbReference type="ARBA" id="ARBA00022840"/>
    </source>
</evidence>
<dbReference type="Pfam" id="PF25601">
    <property type="entry name" value="AAA_lid_14"/>
    <property type="match status" value="1"/>
</dbReference>
<keyword evidence="1" id="KW-0547">Nucleotide-binding</keyword>
<dbReference type="FunFam" id="3.40.50.300:FF:000006">
    <property type="entry name" value="DNA-binding transcriptional regulator NtrC"/>
    <property type="match status" value="1"/>
</dbReference>
<dbReference type="PROSITE" id="PS50045">
    <property type="entry name" value="SIGMA54_INTERACT_4"/>
    <property type="match status" value="1"/>
</dbReference>
<dbReference type="Gene3D" id="1.10.10.60">
    <property type="entry name" value="Homeodomain-like"/>
    <property type="match status" value="1"/>
</dbReference>
<organism evidence="8 9">
    <name type="scientific">Archangium gephyra</name>
    <dbReference type="NCBI Taxonomy" id="48"/>
    <lineage>
        <taxon>Bacteria</taxon>
        <taxon>Pseudomonadati</taxon>
        <taxon>Myxococcota</taxon>
        <taxon>Myxococcia</taxon>
        <taxon>Myxococcales</taxon>
        <taxon>Cystobacterineae</taxon>
        <taxon>Archangiaceae</taxon>
        <taxon>Archangium</taxon>
    </lineage>
</organism>
<feature type="domain" description="Response regulatory" evidence="7">
    <location>
        <begin position="4"/>
        <end position="118"/>
    </location>
</feature>
<dbReference type="Gene3D" id="3.40.50.300">
    <property type="entry name" value="P-loop containing nucleotide triphosphate hydrolases"/>
    <property type="match status" value="1"/>
</dbReference>
<dbReference type="PROSITE" id="PS50110">
    <property type="entry name" value="RESPONSE_REGULATORY"/>
    <property type="match status" value="1"/>
</dbReference>
<evidence type="ECO:0000256" key="1">
    <source>
        <dbReference type="ARBA" id="ARBA00022741"/>
    </source>
</evidence>
<dbReference type="SMART" id="SM00382">
    <property type="entry name" value="AAA"/>
    <property type="match status" value="1"/>
</dbReference>
<evidence type="ECO:0000256" key="4">
    <source>
        <dbReference type="ARBA" id="ARBA00023163"/>
    </source>
</evidence>
<protein>
    <submittedName>
        <fullName evidence="8">Sigma-54-dependent Fis family transcriptional regulator</fullName>
    </submittedName>
</protein>
<evidence type="ECO:0000256" key="5">
    <source>
        <dbReference type="PROSITE-ProRule" id="PRU00169"/>
    </source>
</evidence>
<name>A0A2W5TJ11_9BACT</name>
<evidence type="ECO:0000313" key="8">
    <source>
        <dbReference type="EMBL" id="PZR12696.1"/>
    </source>
</evidence>
<dbReference type="InterPro" id="IPR027417">
    <property type="entry name" value="P-loop_NTPase"/>
</dbReference>
<dbReference type="InterPro" id="IPR002078">
    <property type="entry name" value="Sigma_54_int"/>
</dbReference>
<dbReference type="InterPro" id="IPR058031">
    <property type="entry name" value="AAA_lid_NorR"/>
</dbReference>
<dbReference type="GO" id="GO:0043565">
    <property type="term" value="F:sequence-specific DNA binding"/>
    <property type="evidence" value="ECO:0007669"/>
    <property type="project" value="InterPro"/>
</dbReference>
<dbReference type="AlphaFoldDB" id="A0A2W5TJ11"/>
<dbReference type="InterPro" id="IPR003593">
    <property type="entry name" value="AAA+_ATPase"/>
</dbReference>
<dbReference type="EMBL" id="QFQP01000011">
    <property type="protein sequence ID" value="PZR12696.1"/>
    <property type="molecule type" value="Genomic_DNA"/>
</dbReference>
<dbReference type="Gene3D" id="1.10.8.60">
    <property type="match status" value="1"/>
</dbReference>
<accession>A0A2W5TJ11</accession>
<reference evidence="8 9" key="1">
    <citation type="submission" date="2017-08" db="EMBL/GenBank/DDBJ databases">
        <title>Infants hospitalized years apart are colonized by the same room-sourced microbial strains.</title>
        <authorList>
            <person name="Brooks B."/>
            <person name="Olm M.R."/>
            <person name="Firek B.A."/>
            <person name="Baker R."/>
            <person name="Thomas B.C."/>
            <person name="Morowitz M.J."/>
            <person name="Banfield J.F."/>
        </authorList>
    </citation>
    <scope>NUCLEOTIDE SEQUENCE [LARGE SCALE GENOMIC DNA]</scope>
    <source>
        <strain evidence="8">S2_003_000_R2_14</strain>
    </source>
</reference>
<dbReference type="InterPro" id="IPR002197">
    <property type="entry name" value="HTH_Fis"/>
</dbReference>
<feature type="modified residue" description="4-aspartylphosphate" evidence="5">
    <location>
        <position position="53"/>
    </location>
</feature>
<dbReference type="SUPFAM" id="SSF52540">
    <property type="entry name" value="P-loop containing nucleoside triphosphate hydrolases"/>
    <property type="match status" value="1"/>
</dbReference>
<dbReference type="InterPro" id="IPR009057">
    <property type="entry name" value="Homeodomain-like_sf"/>
</dbReference>
<dbReference type="SMART" id="SM00448">
    <property type="entry name" value="REC"/>
    <property type="match status" value="1"/>
</dbReference>
<dbReference type="GO" id="GO:0000160">
    <property type="term" value="P:phosphorelay signal transduction system"/>
    <property type="evidence" value="ECO:0007669"/>
    <property type="project" value="InterPro"/>
</dbReference>
<proteinExistence type="predicted"/>
<gene>
    <name evidence="8" type="ORF">DI536_14055</name>
</gene>
<evidence type="ECO:0000313" key="9">
    <source>
        <dbReference type="Proteomes" id="UP000249061"/>
    </source>
</evidence>
<feature type="domain" description="Sigma-54 factor interaction" evidence="6">
    <location>
        <begin position="143"/>
        <end position="373"/>
    </location>
</feature>
<keyword evidence="3" id="KW-0805">Transcription regulation</keyword>
<keyword evidence="5" id="KW-0597">Phosphoprotein</keyword>
<dbReference type="GO" id="GO:0006355">
    <property type="term" value="P:regulation of DNA-templated transcription"/>
    <property type="evidence" value="ECO:0007669"/>
    <property type="project" value="InterPro"/>
</dbReference>
<dbReference type="PANTHER" id="PTHR32071">
    <property type="entry name" value="TRANSCRIPTIONAL REGULATORY PROTEIN"/>
    <property type="match status" value="1"/>
</dbReference>
<keyword evidence="2" id="KW-0067">ATP-binding</keyword>
<dbReference type="SUPFAM" id="SSF46689">
    <property type="entry name" value="Homeodomain-like"/>
    <property type="match status" value="1"/>
</dbReference>
<dbReference type="Pfam" id="PF00158">
    <property type="entry name" value="Sigma54_activat"/>
    <property type="match status" value="1"/>
</dbReference>
<dbReference type="Pfam" id="PF00072">
    <property type="entry name" value="Response_reg"/>
    <property type="match status" value="1"/>
</dbReference>
<dbReference type="SUPFAM" id="SSF52172">
    <property type="entry name" value="CheY-like"/>
    <property type="match status" value="1"/>
</dbReference>
<keyword evidence="4" id="KW-0804">Transcription</keyword>
<comment type="caution">
    <text evidence="8">The sequence shown here is derived from an EMBL/GenBank/DDBJ whole genome shotgun (WGS) entry which is preliminary data.</text>
</comment>
<evidence type="ECO:0000259" key="6">
    <source>
        <dbReference type="PROSITE" id="PS50045"/>
    </source>
</evidence>
<dbReference type="Gene3D" id="3.40.50.2300">
    <property type="match status" value="1"/>
</dbReference>
<dbReference type="Pfam" id="PF02954">
    <property type="entry name" value="HTH_8"/>
    <property type="match status" value="1"/>
</dbReference>
<evidence type="ECO:0000256" key="3">
    <source>
        <dbReference type="ARBA" id="ARBA00023015"/>
    </source>
</evidence>
<dbReference type="GO" id="GO:0005524">
    <property type="term" value="F:ATP binding"/>
    <property type="evidence" value="ECO:0007669"/>
    <property type="project" value="UniProtKB-KW"/>
</dbReference>
<dbReference type="CDD" id="cd00009">
    <property type="entry name" value="AAA"/>
    <property type="match status" value="1"/>
</dbReference>
<dbReference type="PRINTS" id="PR01590">
    <property type="entry name" value="HTHFIS"/>
</dbReference>
<sequence length="467" mass="50929">MSHQILIVEDDVAMAQLLVEGLQRRGYVARAVHSAEPALAALAEHDYQAVITDVNMKGLNGLELCQRIVAEHPGVPVLVITAFGSMDTAIRAIRAGAYDFLTKPFELEAIALAIGRAVQHKELREEVKRLRDEVVSRKGVSQVLGESAPMRELIALINRVADSESAVLVTGERGTGKELVARSLHEASRRRAGPFISLNCSALSAAALEGELFGYAKGSAPNDSKTARPGAFVRAQGGTLFLDDIAEFPLELQPRLLKALTDRKVRPVGSEQEVPFDARLVTATSRDLEAMAEEDRFRPELHFAINVVNVHIPPVRMRGNDVLLLAQHFVRFFAEKSRKEVTGIASSAAEKLLAYGWPGNVLELQNVIERAVALTRYAQLTTADLPEKVLNPTPATNAAEADEAVLVPMDTIERQHILRVLRAVGGHRTQAAKVLGLDRKTLYRKLEGYGPAEVEAALRDAPPRTDA</sequence>
<dbReference type="InterPro" id="IPR001789">
    <property type="entry name" value="Sig_transdc_resp-reg_receiver"/>
</dbReference>
<dbReference type="InterPro" id="IPR011006">
    <property type="entry name" value="CheY-like_superfamily"/>
</dbReference>
<dbReference type="Proteomes" id="UP000249061">
    <property type="component" value="Unassembled WGS sequence"/>
</dbReference>